<evidence type="ECO:0000256" key="3">
    <source>
        <dbReference type="SAM" id="SignalP"/>
    </source>
</evidence>
<evidence type="ECO:0000313" key="6">
    <source>
        <dbReference type="Proteomes" id="UP001233314"/>
    </source>
</evidence>
<dbReference type="EC" id="3.4.-.-" evidence="5"/>
<dbReference type="GO" id="GO:0016787">
    <property type="term" value="F:hydrolase activity"/>
    <property type="evidence" value="ECO:0007669"/>
    <property type="project" value="UniProtKB-KW"/>
</dbReference>
<comment type="caution">
    <text evidence="5">The sequence shown here is derived from an EMBL/GenBank/DDBJ whole genome shotgun (WGS) entry which is preliminary data.</text>
</comment>
<dbReference type="Gene3D" id="2.70.70.10">
    <property type="entry name" value="Glucose Permease (Domain IIA)"/>
    <property type="match status" value="1"/>
</dbReference>
<feature type="chain" id="PRO_5047257123" evidence="3">
    <location>
        <begin position="24"/>
        <end position="184"/>
    </location>
</feature>
<keyword evidence="5" id="KW-0378">Hydrolase</keyword>
<protein>
    <submittedName>
        <fullName evidence="5">M23 family metallopeptidase</fullName>
        <ecNumber evidence="5">3.4.-.-</ecNumber>
    </submittedName>
</protein>
<organism evidence="5 6">
    <name type="scientific">Nocardioides jiangxiensis</name>
    <dbReference type="NCBI Taxonomy" id="3064524"/>
    <lineage>
        <taxon>Bacteria</taxon>
        <taxon>Bacillati</taxon>
        <taxon>Actinomycetota</taxon>
        <taxon>Actinomycetes</taxon>
        <taxon>Propionibacteriales</taxon>
        <taxon>Nocardioidaceae</taxon>
        <taxon>Nocardioides</taxon>
    </lineage>
</organism>
<keyword evidence="1 3" id="KW-0732">Signal</keyword>
<accession>A0ABT9B4F8</accession>
<dbReference type="PANTHER" id="PTHR21666:SF289">
    <property type="entry name" value="L-ALA--D-GLU ENDOPEPTIDASE"/>
    <property type="match status" value="1"/>
</dbReference>
<feature type="region of interest" description="Disordered" evidence="2">
    <location>
        <begin position="24"/>
        <end position="45"/>
    </location>
</feature>
<dbReference type="SUPFAM" id="SSF51261">
    <property type="entry name" value="Duplicated hybrid motif"/>
    <property type="match status" value="1"/>
</dbReference>
<sequence>MYLIIPALLSTLYALPTTTPPHAALTATAPGPAPTATEHLDPRGRGVWPVGTSPVVVHGFAPPPMPWAAGHRGVDLDAAAGDTVRAALAGQVVFTGRIAGRGVVVVSHGATRTTYEPVTALVHVGDRVGTGAPIGVLQAGGHCAPGTCLHWGWLRGETYLDPLELVGAAGPVRLKPWQGLSGAA</sequence>
<dbReference type="RefSeq" id="WP_305028610.1">
    <property type="nucleotide sequence ID" value="NZ_JAUQTA010000002.1"/>
</dbReference>
<evidence type="ECO:0000256" key="2">
    <source>
        <dbReference type="SAM" id="MobiDB-lite"/>
    </source>
</evidence>
<keyword evidence="6" id="KW-1185">Reference proteome</keyword>
<dbReference type="EMBL" id="JAUQTA010000002">
    <property type="protein sequence ID" value="MDO7869204.1"/>
    <property type="molecule type" value="Genomic_DNA"/>
</dbReference>
<evidence type="ECO:0000256" key="1">
    <source>
        <dbReference type="ARBA" id="ARBA00022729"/>
    </source>
</evidence>
<dbReference type="CDD" id="cd12797">
    <property type="entry name" value="M23_peptidase"/>
    <property type="match status" value="1"/>
</dbReference>
<dbReference type="InterPro" id="IPR011055">
    <property type="entry name" value="Dup_hybrid_motif"/>
</dbReference>
<dbReference type="InterPro" id="IPR016047">
    <property type="entry name" value="M23ase_b-sheet_dom"/>
</dbReference>
<name>A0ABT9B4F8_9ACTN</name>
<dbReference type="Pfam" id="PF01551">
    <property type="entry name" value="Peptidase_M23"/>
    <property type="match status" value="1"/>
</dbReference>
<dbReference type="PANTHER" id="PTHR21666">
    <property type="entry name" value="PEPTIDASE-RELATED"/>
    <property type="match status" value="1"/>
</dbReference>
<feature type="signal peptide" evidence="3">
    <location>
        <begin position="1"/>
        <end position="23"/>
    </location>
</feature>
<dbReference type="InterPro" id="IPR050570">
    <property type="entry name" value="Cell_wall_metabolism_enzyme"/>
</dbReference>
<dbReference type="Proteomes" id="UP001233314">
    <property type="component" value="Unassembled WGS sequence"/>
</dbReference>
<gene>
    <name evidence="5" type="ORF">Q5722_12610</name>
</gene>
<evidence type="ECO:0000259" key="4">
    <source>
        <dbReference type="Pfam" id="PF01551"/>
    </source>
</evidence>
<evidence type="ECO:0000313" key="5">
    <source>
        <dbReference type="EMBL" id="MDO7869204.1"/>
    </source>
</evidence>
<proteinExistence type="predicted"/>
<feature type="compositionally biased region" description="Low complexity" evidence="2">
    <location>
        <begin position="24"/>
        <end position="37"/>
    </location>
</feature>
<reference evidence="5 6" key="1">
    <citation type="submission" date="2023-07" db="EMBL/GenBank/DDBJ databases">
        <title>Nocardioides sp. nov WY-20 isolated from soil.</title>
        <authorList>
            <person name="Liu B."/>
            <person name="Wan Y."/>
        </authorList>
    </citation>
    <scope>NUCLEOTIDE SEQUENCE [LARGE SCALE GENOMIC DNA]</scope>
    <source>
        <strain evidence="5 6">WY-20</strain>
    </source>
</reference>
<feature type="domain" description="M23ase beta-sheet core" evidence="4">
    <location>
        <begin position="70"/>
        <end position="162"/>
    </location>
</feature>